<dbReference type="Gene3D" id="2.60.120.620">
    <property type="entry name" value="q2cbj1_9rhob like domain"/>
    <property type="match status" value="1"/>
</dbReference>
<gene>
    <name evidence="1" type="ORF">SAMN04490247_0883</name>
</gene>
<dbReference type="STRING" id="86666.SAMN04490247_0883"/>
<dbReference type="EMBL" id="FNEV01000002">
    <property type="protein sequence ID" value="SDJ13070.1"/>
    <property type="molecule type" value="Genomic_DNA"/>
</dbReference>
<proteinExistence type="predicted"/>
<dbReference type="Proteomes" id="UP000199225">
    <property type="component" value="Unassembled WGS sequence"/>
</dbReference>
<dbReference type="GO" id="GO:0051213">
    <property type="term" value="F:dioxygenase activity"/>
    <property type="evidence" value="ECO:0007669"/>
    <property type="project" value="InterPro"/>
</dbReference>
<evidence type="ECO:0000313" key="2">
    <source>
        <dbReference type="Proteomes" id="UP000199225"/>
    </source>
</evidence>
<dbReference type="InterPro" id="IPR018724">
    <property type="entry name" value="2OG-Fe_dioxygenase"/>
</dbReference>
<evidence type="ECO:0000313" key="1">
    <source>
        <dbReference type="EMBL" id="SDJ13070.1"/>
    </source>
</evidence>
<keyword evidence="2" id="KW-1185">Reference proteome</keyword>
<dbReference type="Pfam" id="PF10014">
    <property type="entry name" value="2OG-Fe_Oxy_2"/>
    <property type="match status" value="1"/>
</dbReference>
<dbReference type="RefSeq" id="WP_093192439.1">
    <property type="nucleotide sequence ID" value="NZ_FNEV01000002.1"/>
</dbReference>
<evidence type="ECO:0008006" key="3">
    <source>
        <dbReference type="Google" id="ProtNLM"/>
    </source>
</evidence>
<name>A0A1G8R9L2_9BACI</name>
<sequence>MSFLKNNGYEYYNLKEMLQYTQMDEDLEELKQEFSTLPVDSYAKELNRYRRYARAVIVPGTDEVHWLPSVHTEEGEMYKYFQGSFNPEYTNAARDFPAISEKIRANKLLNDIVMFDYKQTFWREEDMLLPVHAGIHFVKLEVENDEDIAVSSPNHLHQDGEPFTFAHLVHRQNVEGGLNAIGVPEVAGDVPENVDDSKLLKQMTLTEPLESYGVFDPMVSHYVAPVTKGQKNEKGQRSMILIDFQPTVCPDPDEISAQLKKSKLVFAK</sequence>
<dbReference type="AlphaFoldDB" id="A0A1G8R9L2"/>
<dbReference type="OrthoDB" id="6681382at2"/>
<reference evidence="2" key="1">
    <citation type="submission" date="2016-10" db="EMBL/GenBank/DDBJ databases">
        <authorList>
            <person name="Varghese N."/>
            <person name="Submissions S."/>
        </authorList>
    </citation>
    <scope>NUCLEOTIDE SEQUENCE [LARGE SCALE GENOMIC DNA]</scope>
    <source>
        <strain evidence="2">DSM 4771</strain>
    </source>
</reference>
<accession>A0A1G8R9L2</accession>
<organism evidence="1 2">
    <name type="scientific">Salimicrobium halophilum</name>
    <dbReference type="NCBI Taxonomy" id="86666"/>
    <lineage>
        <taxon>Bacteria</taxon>
        <taxon>Bacillati</taxon>
        <taxon>Bacillota</taxon>
        <taxon>Bacilli</taxon>
        <taxon>Bacillales</taxon>
        <taxon>Bacillaceae</taxon>
        <taxon>Salimicrobium</taxon>
    </lineage>
</organism>
<protein>
    <recommendedName>
        <fullName evidence="3">2OG-Fe dioxygenase</fullName>
    </recommendedName>
</protein>